<keyword evidence="2" id="KW-1185">Reference proteome</keyword>
<feature type="non-terminal residue" evidence="1">
    <location>
        <position position="1"/>
    </location>
</feature>
<name>E9HL56_DAPPU</name>
<organism evidence="1 2">
    <name type="scientific">Daphnia pulex</name>
    <name type="common">Water flea</name>
    <dbReference type="NCBI Taxonomy" id="6669"/>
    <lineage>
        <taxon>Eukaryota</taxon>
        <taxon>Metazoa</taxon>
        <taxon>Ecdysozoa</taxon>
        <taxon>Arthropoda</taxon>
        <taxon>Crustacea</taxon>
        <taxon>Branchiopoda</taxon>
        <taxon>Diplostraca</taxon>
        <taxon>Cladocera</taxon>
        <taxon>Anomopoda</taxon>
        <taxon>Daphniidae</taxon>
        <taxon>Daphnia</taxon>
    </lineage>
</organism>
<dbReference type="AlphaFoldDB" id="E9HL56"/>
<dbReference type="EMBL" id="GL732676">
    <property type="protein sequence ID" value="EFX67524.1"/>
    <property type="molecule type" value="Genomic_DNA"/>
</dbReference>
<dbReference type="OrthoDB" id="419189at2759"/>
<dbReference type="InParanoid" id="E9HL56"/>
<dbReference type="HOGENOM" id="CLU_201521_1_0_1"/>
<dbReference type="PhylomeDB" id="E9HL56"/>
<gene>
    <name evidence="1" type="ORF">DAPPUDRAFT_63869</name>
</gene>
<protein>
    <submittedName>
        <fullName evidence="1">Uncharacterized protein</fullName>
    </submittedName>
</protein>
<dbReference type="KEGG" id="dpx:DAPPUDRAFT_63869"/>
<reference evidence="1 2" key="1">
    <citation type="journal article" date="2011" name="Science">
        <title>The ecoresponsive genome of Daphnia pulex.</title>
        <authorList>
            <person name="Colbourne J.K."/>
            <person name="Pfrender M.E."/>
            <person name="Gilbert D."/>
            <person name="Thomas W.K."/>
            <person name="Tucker A."/>
            <person name="Oakley T.H."/>
            <person name="Tokishita S."/>
            <person name="Aerts A."/>
            <person name="Arnold G.J."/>
            <person name="Basu M.K."/>
            <person name="Bauer D.J."/>
            <person name="Caceres C.E."/>
            <person name="Carmel L."/>
            <person name="Casola C."/>
            <person name="Choi J.H."/>
            <person name="Detter J.C."/>
            <person name="Dong Q."/>
            <person name="Dusheyko S."/>
            <person name="Eads B.D."/>
            <person name="Frohlich T."/>
            <person name="Geiler-Samerotte K.A."/>
            <person name="Gerlach D."/>
            <person name="Hatcher P."/>
            <person name="Jogdeo S."/>
            <person name="Krijgsveld J."/>
            <person name="Kriventseva E.V."/>
            <person name="Kultz D."/>
            <person name="Laforsch C."/>
            <person name="Lindquist E."/>
            <person name="Lopez J."/>
            <person name="Manak J.R."/>
            <person name="Muller J."/>
            <person name="Pangilinan J."/>
            <person name="Patwardhan R.P."/>
            <person name="Pitluck S."/>
            <person name="Pritham E.J."/>
            <person name="Rechtsteiner A."/>
            <person name="Rho M."/>
            <person name="Rogozin I.B."/>
            <person name="Sakarya O."/>
            <person name="Salamov A."/>
            <person name="Schaack S."/>
            <person name="Shapiro H."/>
            <person name="Shiga Y."/>
            <person name="Skalitzky C."/>
            <person name="Smith Z."/>
            <person name="Souvorov A."/>
            <person name="Sung W."/>
            <person name="Tang Z."/>
            <person name="Tsuchiya D."/>
            <person name="Tu H."/>
            <person name="Vos H."/>
            <person name="Wang M."/>
            <person name="Wolf Y.I."/>
            <person name="Yamagata H."/>
            <person name="Yamada T."/>
            <person name="Ye Y."/>
            <person name="Shaw J.R."/>
            <person name="Andrews J."/>
            <person name="Crease T.J."/>
            <person name="Tang H."/>
            <person name="Lucas S.M."/>
            <person name="Robertson H.M."/>
            <person name="Bork P."/>
            <person name="Koonin E.V."/>
            <person name="Zdobnov E.M."/>
            <person name="Grigoriev I.V."/>
            <person name="Lynch M."/>
            <person name="Boore J.L."/>
        </authorList>
    </citation>
    <scope>NUCLEOTIDE SEQUENCE [LARGE SCALE GENOMIC DNA]</scope>
</reference>
<dbReference type="Proteomes" id="UP000000305">
    <property type="component" value="Unassembled WGS sequence"/>
</dbReference>
<proteinExistence type="predicted"/>
<accession>E9HL56</accession>
<evidence type="ECO:0000313" key="1">
    <source>
        <dbReference type="EMBL" id="EFX67524.1"/>
    </source>
</evidence>
<sequence>LVVPRIKSKEYGSTSFSYAGPAIWNSLPFSVRSFTTLSQFRSSLKTHLCRVAFEN</sequence>
<evidence type="ECO:0000313" key="2">
    <source>
        <dbReference type="Proteomes" id="UP000000305"/>
    </source>
</evidence>